<accession>A0ABT6SYR2</accession>
<evidence type="ECO:0008006" key="3">
    <source>
        <dbReference type="Google" id="ProtNLM"/>
    </source>
</evidence>
<dbReference type="PROSITE" id="PS51257">
    <property type="entry name" value="PROKAR_LIPOPROTEIN"/>
    <property type="match status" value="1"/>
</dbReference>
<keyword evidence="2" id="KW-1185">Reference proteome</keyword>
<evidence type="ECO:0000313" key="2">
    <source>
        <dbReference type="Proteomes" id="UP001237105"/>
    </source>
</evidence>
<gene>
    <name evidence="1" type="ORF">QIT00_18465</name>
</gene>
<dbReference type="Proteomes" id="UP001237105">
    <property type="component" value="Unassembled WGS sequence"/>
</dbReference>
<name>A0ABT6SYR2_9ACTN</name>
<reference evidence="1 2" key="1">
    <citation type="submission" date="2023-05" db="EMBL/GenBank/DDBJ databases">
        <title>Draft genome sequence of Streptomyces sp. B-S-A12 isolated from a cave soil in Thailand.</title>
        <authorList>
            <person name="Chamroensaksri N."/>
            <person name="Muangham S."/>
        </authorList>
    </citation>
    <scope>NUCLEOTIDE SEQUENCE [LARGE SCALE GENOMIC DNA]</scope>
    <source>
        <strain evidence="1 2">B-S-A12</strain>
    </source>
</reference>
<comment type="caution">
    <text evidence="1">The sequence shown here is derived from an EMBL/GenBank/DDBJ whole genome shotgun (WGS) entry which is preliminary data.</text>
</comment>
<dbReference type="RefSeq" id="WP_282536389.1">
    <property type="nucleotide sequence ID" value="NZ_JASCIS010000017.1"/>
</dbReference>
<organism evidence="1 2">
    <name type="scientific">Streptomyces luteolus</name>
    <dbReference type="NCBI Taxonomy" id="3043615"/>
    <lineage>
        <taxon>Bacteria</taxon>
        <taxon>Bacillati</taxon>
        <taxon>Actinomycetota</taxon>
        <taxon>Actinomycetes</taxon>
        <taxon>Kitasatosporales</taxon>
        <taxon>Streptomycetaceae</taxon>
        <taxon>Streptomyces</taxon>
    </lineage>
</organism>
<proteinExistence type="predicted"/>
<evidence type="ECO:0000313" key="1">
    <source>
        <dbReference type="EMBL" id="MDI3420515.1"/>
    </source>
</evidence>
<sequence>MKHGDVVRAAAPLFALLLLTACGTDERICTLRGSLSGIRVAVAPKLADKVADAGLTACWDGRCREGDLRLREEGDHGSSGPRSPWPGFAVVPDLPKDGKTAVRVTVVLKDAAGATVVDERIAVVPKPTYPNGRGCAPGDPQGRVHIAVDGTLSAR</sequence>
<dbReference type="EMBL" id="JASCIS010000017">
    <property type="protein sequence ID" value="MDI3420515.1"/>
    <property type="molecule type" value="Genomic_DNA"/>
</dbReference>
<protein>
    <recommendedName>
        <fullName evidence="3">Lipoprotein</fullName>
    </recommendedName>
</protein>